<evidence type="ECO:0000256" key="4">
    <source>
        <dbReference type="ARBA" id="ARBA00069967"/>
    </source>
</evidence>
<accession>A0A3M7KWA5</accession>
<protein>
    <recommendedName>
        <fullName evidence="4">2-C-methyl-D-erythritol 4-phosphate cytidylyltransferase, chloroplastic</fullName>
    </recommendedName>
</protein>
<dbReference type="CDD" id="cd02516">
    <property type="entry name" value="CDP-ME_synthetase"/>
    <property type="match status" value="1"/>
</dbReference>
<dbReference type="InterPro" id="IPR034683">
    <property type="entry name" value="IspD/TarI"/>
</dbReference>
<feature type="non-terminal residue" evidence="6">
    <location>
        <position position="597"/>
    </location>
</feature>
<dbReference type="InterPro" id="IPR001228">
    <property type="entry name" value="IspD"/>
</dbReference>
<keyword evidence="3" id="KW-0548">Nucleotidyltransferase</keyword>
<dbReference type="PANTHER" id="PTHR32125">
    <property type="entry name" value="2-C-METHYL-D-ERYTHRITOL 4-PHOSPHATE CYTIDYLYLTRANSFERASE, CHLOROPLASTIC"/>
    <property type="match status" value="1"/>
</dbReference>
<keyword evidence="2" id="KW-0808">Transferase</keyword>
<dbReference type="NCBIfam" id="TIGR00453">
    <property type="entry name" value="ispD"/>
    <property type="match status" value="1"/>
</dbReference>
<feature type="non-terminal residue" evidence="6">
    <location>
        <position position="1"/>
    </location>
</feature>
<evidence type="ECO:0000313" key="7">
    <source>
        <dbReference type="Proteomes" id="UP000279271"/>
    </source>
</evidence>
<dbReference type="Proteomes" id="UP000279271">
    <property type="component" value="Unassembled WGS sequence"/>
</dbReference>
<evidence type="ECO:0000256" key="5">
    <source>
        <dbReference type="SAM" id="MobiDB-lite"/>
    </source>
</evidence>
<dbReference type="Pfam" id="PF01128">
    <property type="entry name" value="IspD"/>
    <property type="match status" value="1"/>
</dbReference>
<dbReference type="InterPro" id="IPR050088">
    <property type="entry name" value="IspD/TarI_cytidylyltransf_bact"/>
</dbReference>
<dbReference type="GO" id="GO:0008299">
    <property type="term" value="P:isoprenoid biosynthetic process"/>
    <property type="evidence" value="ECO:0007669"/>
    <property type="project" value="InterPro"/>
</dbReference>
<comment type="similarity">
    <text evidence="1">Belongs to the IspD/TarI cytidylyltransferase family. IspD subfamily.</text>
</comment>
<name>A0A3M7KWA5_AUXPR</name>
<proteinExistence type="inferred from homology"/>
<dbReference type="Gene3D" id="3.90.550.10">
    <property type="entry name" value="Spore Coat Polysaccharide Biosynthesis Protein SpsA, Chain A"/>
    <property type="match status" value="1"/>
</dbReference>
<dbReference type="SUPFAM" id="SSF53448">
    <property type="entry name" value="Nucleotide-diphospho-sugar transferases"/>
    <property type="match status" value="1"/>
</dbReference>
<dbReference type="GO" id="GO:0050518">
    <property type="term" value="F:2-C-methyl-D-erythritol 4-phosphate cytidylyltransferase activity"/>
    <property type="evidence" value="ECO:0007669"/>
    <property type="project" value="InterPro"/>
</dbReference>
<dbReference type="InterPro" id="IPR029044">
    <property type="entry name" value="Nucleotide-diphossugar_trans"/>
</dbReference>
<evidence type="ECO:0000256" key="3">
    <source>
        <dbReference type="ARBA" id="ARBA00022695"/>
    </source>
</evidence>
<dbReference type="AlphaFoldDB" id="A0A3M7KWA5"/>
<dbReference type="FunFam" id="3.90.550.10:FF:000003">
    <property type="entry name" value="2-C-methyl-D-erythritol 4-phosphate cytidylyltransferase"/>
    <property type="match status" value="1"/>
</dbReference>
<dbReference type="EMBL" id="QOKY01000172">
    <property type="protein sequence ID" value="RMZ54818.1"/>
    <property type="molecule type" value="Genomic_DNA"/>
</dbReference>
<sequence>PSLEERAQPESHMCFDPGTEHRDGMLHAERARCRMGHTAVALVSRRQEEREALEREQARAKRLAEATASLAPKVERDWGRACGPTASFRESDTGGLQCKLWHAMGLEVDRAPDAAENSGGAQPPKVGPGEVSVVLLSGGTGKRMGAAIPKQYLKILGEPICTYSFRTFLAMPEVAEVVVVCDPSWRHVFEEAYAGSTQHAALVFSQPGVERQDSVFNGFQVIRPSSTLVAIHDSARPLVKPEHVRLCLQDAAQVGAAVLGVQAKATIKEVDGALGVVRTLRRDALWEVQTPQVIAPVLLRAGFDLVRRRGLEVTDDVSIVEALGEPVRVTSGSYTNIKVTTPSDILIAERFLKYDGGLVPALAEARKEVEQPVNMRTSALALLALLAFAALLAPVRATEDVDEVDDEDSSDFADRAFLIVRRVVADKRPIQGKTTTVTVELYNAGSTSALEVKAVESKWPEPFFSVSGDLSASYESIPAGATVNPQEAGPYQHPPTQVSYQAVEDDEDSVKSTSSAYLYFVTSTLVDEWKFKALELGSKLTGGNINTVNGWKWSVFAVAAALIAYYGHQSYLSVQDASKTKRRQRALEELQAMDSKS</sequence>
<reference evidence="7" key="1">
    <citation type="journal article" date="2018" name="Algal Res.">
        <title>Characterization of plant carbon substrate utilization by Auxenochlorella protothecoides.</title>
        <authorList>
            <person name="Vogler B.W."/>
            <person name="Starkenburg S.R."/>
            <person name="Sudasinghe N."/>
            <person name="Schambach J.Y."/>
            <person name="Rollin J.A."/>
            <person name="Pattathil S."/>
            <person name="Barry A.N."/>
        </authorList>
    </citation>
    <scope>NUCLEOTIDE SEQUENCE [LARGE SCALE GENOMIC DNA]</scope>
    <source>
        <strain evidence="7">UTEX 25</strain>
    </source>
</reference>
<evidence type="ECO:0000256" key="1">
    <source>
        <dbReference type="ARBA" id="ARBA00009789"/>
    </source>
</evidence>
<evidence type="ECO:0000313" key="6">
    <source>
        <dbReference type="EMBL" id="RMZ54818.1"/>
    </source>
</evidence>
<gene>
    <name evidence="6" type="ORF">APUTEX25_000335</name>
</gene>
<dbReference type="HAMAP" id="MF_00108">
    <property type="entry name" value="IspD"/>
    <property type="match status" value="1"/>
</dbReference>
<dbReference type="Pfam" id="PF05753">
    <property type="entry name" value="TRAP_beta"/>
    <property type="match status" value="1"/>
</dbReference>
<evidence type="ECO:0000256" key="2">
    <source>
        <dbReference type="ARBA" id="ARBA00022679"/>
    </source>
</evidence>
<dbReference type="PANTHER" id="PTHR32125:SF4">
    <property type="entry name" value="2-C-METHYL-D-ERYTHRITOL 4-PHOSPHATE CYTIDYLYLTRANSFERASE, CHLOROPLASTIC"/>
    <property type="match status" value="1"/>
</dbReference>
<organism evidence="6 7">
    <name type="scientific">Auxenochlorella protothecoides</name>
    <name type="common">Green microalga</name>
    <name type="synonym">Chlorella protothecoides</name>
    <dbReference type="NCBI Taxonomy" id="3075"/>
    <lineage>
        <taxon>Eukaryota</taxon>
        <taxon>Viridiplantae</taxon>
        <taxon>Chlorophyta</taxon>
        <taxon>core chlorophytes</taxon>
        <taxon>Trebouxiophyceae</taxon>
        <taxon>Chlorellales</taxon>
        <taxon>Chlorellaceae</taxon>
        <taxon>Auxenochlorella</taxon>
    </lineage>
</organism>
<comment type="caution">
    <text evidence="6">The sequence shown here is derived from an EMBL/GenBank/DDBJ whole genome shotgun (WGS) entry which is preliminary data.</text>
</comment>
<feature type="region of interest" description="Disordered" evidence="5">
    <location>
        <begin position="1"/>
        <end position="20"/>
    </location>
</feature>